<proteinExistence type="predicted"/>
<gene>
    <name evidence="7" type="ORF">HERILL_LOCUS15890</name>
</gene>
<dbReference type="Gene3D" id="3.30.160.60">
    <property type="entry name" value="Classic Zinc Finger"/>
    <property type="match status" value="2"/>
</dbReference>
<dbReference type="GO" id="GO:0000978">
    <property type="term" value="F:RNA polymerase II cis-regulatory region sequence-specific DNA binding"/>
    <property type="evidence" value="ECO:0007669"/>
    <property type="project" value="TreeGrafter"/>
</dbReference>
<dbReference type="OrthoDB" id="8895262at2759"/>
<keyword evidence="2" id="KW-0677">Repeat</keyword>
<dbReference type="AlphaFoldDB" id="A0A7R8V640"/>
<protein>
    <recommendedName>
        <fullName evidence="6">C2H2-type domain-containing protein</fullName>
    </recommendedName>
</protein>
<dbReference type="GO" id="GO:0005634">
    <property type="term" value="C:nucleus"/>
    <property type="evidence" value="ECO:0007669"/>
    <property type="project" value="InterPro"/>
</dbReference>
<dbReference type="PROSITE" id="PS50157">
    <property type="entry name" value="ZINC_FINGER_C2H2_2"/>
    <property type="match status" value="1"/>
</dbReference>
<dbReference type="SMART" id="SM00868">
    <property type="entry name" value="zf-AD"/>
    <property type="match status" value="1"/>
</dbReference>
<sequence length="177" mass="21021">MVTTCVVCNVTNRGMINIFEHPRHLDYMLNFVTEHKVERNDFLCVTCYDELKIAFKFKQECQRSRVYRGTPKYVVEAFGSEDINKNLGQGQCEYCFVILATVELLQEHKSQHKEERPYSCNQPNWTARFKHRYSVRSHVRVHSDQKRYKCRFCSKGFHKRGNLKAHERCHSVVPTEI</sequence>
<evidence type="ECO:0000256" key="2">
    <source>
        <dbReference type="ARBA" id="ARBA00022737"/>
    </source>
</evidence>
<dbReference type="InterPro" id="IPR013087">
    <property type="entry name" value="Znf_C2H2_type"/>
</dbReference>
<name>A0A7R8V640_HERIL</name>
<dbReference type="GO" id="GO:0045944">
    <property type="term" value="P:positive regulation of transcription by RNA polymerase II"/>
    <property type="evidence" value="ECO:0007669"/>
    <property type="project" value="UniProtKB-ARBA"/>
</dbReference>
<dbReference type="InterPro" id="IPR012934">
    <property type="entry name" value="Znf_AD"/>
</dbReference>
<reference evidence="7 8" key="1">
    <citation type="submission" date="2020-11" db="EMBL/GenBank/DDBJ databases">
        <authorList>
            <person name="Wallbank WR R."/>
            <person name="Pardo Diaz C."/>
            <person name="Kozak K."/>
            <person name="Martin S."/>
            <person name="Jiggins C."/>
            <person name="Moest M."/>
            <person name="Warren A I."/>
            <person name="Generalovic N T."/>
            <person name="Byers J.R.P. K."/>
            <person name="Montejo-Kovacevich G."/>
            <person name="Yen C E."/>
        </authorList>
    </citation>
    <scope>NUCLEOTIDE SEQUENCE [LARGE SCALE GENOMIC DNA]</scope>
</reference>
<evidence type="ECO:0000256" key="4">
    <source>
        <dbReference type="ARBA" id="ARBA00022833"/>
    </source>
</evidence>
<dbReference type="PANTHER" id="PTHR19818">
    <property type="entry name" value="ZINC FINGER PROTEIN ZIC AND GLI"/>
    <property type="match status" value="1"/>
</dbReference>
<evidence type="ECO:0000256" key="5">
    <source>
        <dbReference type="PROSITE-ProRule" id="PRU00042"/>
    </source>
</evidence>
<dbReference type="EMBL" id="LR899014">
    <property type="protein sequence ID" value="CAD7093616.1"/>
    <property type="molecule type" value="Genomic_DNA"/>
</dbReference>
<dbReference type="Proteomes" id="UP000594454">
    <property type="component" value="Chromosome 6"/>
</dbReference>
<dbReference type="InterPro" id="IPR036236">
    <property type="entry name" value="Znf_C2H2_sf"/>
</dbReference>
<dbReference type="PROSITE" id="PS00028">
    <property type="entry name" value="ZINC_FINGER_C2H2_1"/>
    <property type="match status" value="2"/>
</dbReference>
<dbReference type="SUPFAM" id="SSF57667">
    <property type="entry name" value="beta-beta-alpha zinc fingers"/>
    <property type="match status" value="1"/>
</dbReference>
<keyword evidence="1" id="KW-0479">Metal-binding</keyword>
<dbReference type="InParanoid" id="A0A7R8V640"/>
<keyword evidence="8" id="KW-1185">Reference proteome</keyword>
<keyword evidence="4" id="KW-0862">Zinc</keyword>
<keyword evidence="3 5" id="KW-0863">Zinc-finger</keyword>
<dbReference type="InterPro" id="IPR050329">
    <property type="entry name" value="GLI_C2H2-zinc-finger"/>
</dbReference>
<organism evidence="7 8">
    <name type="scientific">Hermetia illucens</name>
    <name type="common">Black soldier fly</name>
    <dbReference type="NCBI Taxonomy" id="343691"/>
    <lineage>
        <taxon>Eukaryota</taxon>
        <taxon>Metazoa</taxon>
        <taxon>Ecdysozoa</taxon>
        <taxon>Arthropoda</taxon>
        <taxon>Hexapoda</taxon>
        <taxon>Insecta</taxon>
        <taxon>Pterygota</taxon>
        <taxon>Neoptera</taxon>
        <taxon>Endopterygota</taxon>
        <taxon>Diptera</taxon>
        <taxon>Brachycera</taxon>
        <taxon>Stratiomyomorpha</taxon>
        <taxon>Stratiomyidae</taxon>
        <taxon>Hermetiinae</taxon>
        <taxon>Hermetia</taxon>
    </lineage>
</organism>
<evidence type="ECO:0000313" key="7">
    <source>
        <dbReference type="EMBL" id="CAD7093616.1"/>
    </source>
</evidence>
<accession>A0A7R8V640</accession>
<dbReference type="SMART" id="SM00355">
    <property type="entry name" value="ZnF_C2H2"/>
    <property type="match status" value="3"/>
</dbReference>
<evidence type="ECO:0000259" key="6">
    <source>
        <dbReference type="PROSITE" id="PS50157"/>
    </source>
</evidence>
<dbReference type="GO" id="GO:0008270">
    <property type="term" value="F:zinc ion binding"/>
    <property type="evidence" value="ECO:0007669"/>
    <property type="project" value="UniProtKB-KW"/>
</dbReference>
<evidence type="ECO:0000256" key="3">
    <source>
        <dbReference type="ARBA" id="ARBA00022771"/>
    </source>
</evidence>
<feature type="domain" description="C2H2-type" evidence="6">
    <location>
        <begin position="148"/>
        <end position="171"/>
    </location>
</feature>
<dbReference type="PANTHER" id="PTHR19818:SF139">
    <property type="entry name" value="PAIR-RULE PROTEIN ODD-PAIRED"/>
    <property type="match status" value="1"/>
</dbReference>
<evidence type="ECO:0000256" key="1">
    <source>
        <dbReference type="ARBA" id="ARBA00022723"/>
    </source>
</evidence>
<dbReference type="GO" id="GO:0000981">
    <property type="term" value="F:DNA-binding transcription factor activity, RNA polymerase II-specific"/>
    <property type="evidence" value="ECO:0007669"/>
    <property type="project" value="TreeGrafter"/>
</dbReference>
<evidence type="ECO:0000313" key="8">
    <source>
        <dbReference type="Proteomes" id="UP000594454"/>
    </source>
</evidence>